<proteinExistence type="predicted"/>
<dbReference type="InParanoid" id="A0A165GZG3"/>
<accession>A0A165GZG3</accession>
<dbReference type="STRING" id="1353952.A0A165GZG3"/>
<evidence type="ECO:0000313" key="4">
    <source>
        <dbReference type="Proteomes" id="UP000076842"/>
    </source>
</evidence>
<dbReference type="SUPFAM" id="SSF51430">
    <property type="entry name" value="NAD(P)-linked oxidoreductase"/>
    <property type="match status" value="1"/>
</dbReference>
<evidence type="ECO:0000259" key="2">
    <source>
        <dbReference type="Pfam" id="PF00248"/>
    </source>
</evidence>
<dbReference type="Proteomes" id="UP000076842">
    <property type="component" value="Unassembled WGS sequence"/>
</dbReference>
<evidence type="ECO:0000256" key="1">
    <source>
        <dbReference type="ARBA" id="ARBA00022857"/>
    </source>
</evidence>
<keyword evidence="1" id="KW-0521">NADP</keyword>
<reference evidence="3 4" key="1">
    <citation type="journal article" date="2016" name="Mol. Biol. Evol.">
        <title>Comparative Genomics of Early-Diverging Mushroom-Forming Fungi Provides Insights into the Origins of Lignocellulose Decay Capabilities.</title>
        <authorList>
            <person name="Nagy L.G."/>
            <person name="Riley R."/>
            <person name="Tritt A."/>
            <person name="Adam C."/>
            <person name="Daum C."/>
            <person name="Floudas D."/>
            <person name="Sun H."/>
            <person name="Yadav J.S."/>
            <person name="Pangilinan J."/>
            <person name="Larsson K.H."/>
            <person name="Matsuura K."/>
            <person name="Barry K."/>
            <person name="Labutti K."/>
            <person name="Kuo R."/>
            <person name="Ohm R.A."/>
            <person name="Bhattacharya S.S."/>
            <person name="Shirouzu T."/>
            <person name="Yoshinaga Y."/>
            <person name="Martin F.M."/>
            <person name="Grigoriev I.V."/>
            <person name="Hibbett D.S."/>
        </authorList>
    </citation>
    <scope>NUCLEOTIDE SEQUENCE [LARGE SCALE GENOMIC DNA]</scope>
    <source>
        <strain evidence="3 4">HHB12733</strain>
    </source>
</reference>
<dbReference type="OrthoDB" id="1720422at2759"/>
<dbReference type="InterPro" id="IPR050523">
    <property type="entry name" value="AKR_Detox_Biosynth"/>
</dbReference>
<feature type="domain" description="NADP-dependent oxidoreductase" evidence="2">
    <location>
        <begin position="4"/>
        <end position="221"/>
    </location>
</feature>
<dbReference type="InterPro" id="IPR023210">
    <property type="entry name" value="NADP_OxRdtase_dom"/>
</dbReference>
<dbReference type="EMBL" id="KV423948">
    <property type="protein sequence ID" value="KZT58678.1"/>
    <property type="molecule type" value="Genomic_DNA"/>
</dbReference>
<evidence type="ECO:0000313" key="3">
    <source>
        <dbReference type="EMBL" id="KZT58678.1"/>
    </source>
</evidence>
<organism evidence="3 4">
    <name type="scientific">Calocera cornea HHB12733</name>
    <dbReference type="NCBI Taxonomy" id="1353952"/>
    <lineage>
        <taxon>Eukaryota</taxon>
        <taxon>Fungi</taxon>
        <taxon>Dikarya</taxon>
        <taxon>Basidiomycota</taxon>
        <taxon>Agaricomycotina</taxon>
        <taxon>Dacrymycetes</taxon>
        <taxon>Dacrymycetales</taxon>
        <taxon>Dacrymycetaceae</taxon>
        <taxon>Calocera</taxon>
    </lineage>
</organism>
<dbReference type="AlphaFoldDB" id="A0A165GZG3"/>
<name>A0A165GZG3_9BASI</name>
<keyword evidence="4" id="KW-1185">Reference proteome</keyword>
<sequence length="234" mass="26293">MPHRDYQNQYGLSRAAIFSAVAASLARLETGYIDLLQIHRYDPDTPAEETMGALHELVVAGKVRYLGACTMLTWQLAAYQRAAVRNGWTAFVSMQSNWSLLAREDERELVGYCAHAGIGLIPWGPLQSGLLARPVGAESERTRKTVNMFTSFETSEEDRAVIQRVQEVARQKGAGWSMSQVALAWLRPRIVSPVIGISSEERLEQALLGDKELTEEERRYLEEPYVPKQLARLT</sequence>
<dbReference type="Pfam" id="PF00248">
    <property type="entry name" value="Aldo_ket_red"/>
    <property type="match status" value="1"/>
</dbReference>
<dbReference type="PANTHER" id="PTHR43364">
    <property type="entry name" value="NADH-SPECIFIC METHYLGLYOXAL REDUCTASE-RELATED"/>
    <property type="match status" value="1"/>
</dbReference>
<gene>
    <name evidence="3" type="ORF">CALCODRAFT_494580</name>
</gene>
<protein>
    <submittedName>
        <fullName evidence="3">Aldo/keto reductase</fullName>
    </submittedName>
</protein>
<dbReference type="InterPro" id="IPR036812">
    <property type="entry name" value="NAD(P)_OxRdtase_dom_sf"/>
</dbReference>
<dbReference type="Gene3D" id="3.20.20.100">
    <property type="entry name" value="NADP-dependent oxidoreductase domain"/>
    <property type="match status" value="1"/>
</dbReference>
<dbReference type="PANTHER" id="PTHR43364:SF9">
    <property type="entry name" value="OXIDOREDUCTASE"/>
    <property type="match status" value="1"/>
</dbReference>